<dbReference type="Gene3D" id="3.40.50.620">
    <property type="entry name" value="HUPs"/>
    <property type="match status" value="1"/>
</dbReference>
<comment type="function">
    <text evidence="8">Ligates lysine onto the cytidine present at position 34 of the AUA codon-specific tRNA(Ile) that contains the anticodon CAU, in an ATP-dependent manner. Cytidine is converted to lysidine, thus changing the amino acid specificity of the tRNA from methionine to isoleucine.</text>
</comment>
<dbReference type="PANTHER" id="PTHR43033">
    <property type="entry name" value="TRNA(ILE)-LYSIDINE SYNTHASE-RELATED"/>
    <property type="match status" value="1"/>
</dbReference>
<comment type="catalytic activity">
    <reaction evidence="7 8">
        <text>cytidine(34) in tRNA(Ile2) + L-lysine + ATP = lysidine(34) in tRNA(Ile2) + AMP + diphosphate + H(+)</text>
        <dbReference type="Rhea" id="RHEA:43744"/>
        <dbReference type="Rhea" id="RHEA-COMP:10625"/>
        <dbReference type="Rhea" id="RHEA-COMP:10670"/>
        <dbReference type="ChEBI" id="CHEBI:15378"/>
        <dbReference type="ChEBI" id="CHEBI:30616"/>
        <dbReference type="ChEBI" id="CHEBI:32551"/>
        <dbReference type="ChEBI" id="CHEBI:33019"/>
        <dbReference type="ChEBI" id="CHEBI:82748"/>
        <dbReference type="ChEBI" id="CHEBI:83665"/>
        <dbReference type="ChEBI" id="CHEBI:456215"/>
        <dbReference type="EC" id="6.3.4.19"/>
    </reaction>
</comment>
<dbReference type="InterPro" id="IPR012094">
    <property type="entry name" value="tRNA_Ile_lys_synt"/>
</dbReference>
<keyword evidence="2 8" id="KW-0963">Cytoplasm</keyword>
<comment type="caution">
    <text evidence="10">The sequence shown here is derived from an EMBL/GenBank/DDBJ whole genome shotgun (WGS) entry which is preliminary data.</text>
</comment>
<reference evidence="10" key="1">
    <citation type="submission" date="2022-10" db="EMBL/GenBank/DDBJ databases">
        <title>Vagococcus sp. isolated from poultry meat.</title>
        <authorList>
            <person name="Johansson P."/>
            <person name="Bjorkroth J."/>
        </authorList>
    </citation>
    <scope>NUCLEOTIDE SEQUENCE</scope>
    <source>
        <strain evidence="10">PNs007</strain>
    </source>
</reference>
<dbReference type="EC" id="6.3.4.19" evidence="8"/>
<dbReference type="CDD" id="cd01992">
    <property type="entry name" value="TilS_N"/>
    <property type="match status" value="1"/>
</dbReference>
<evidence type="ECO:0000313" key="10">
    <source>
        <dbReference type="EMBL" id="MDF0480769.1"/>
    </source>
</evidence>
<evidence type="ECO:0000256" key="5">
    <source>
        <dbReference type="ARBA" id="ARBA00022741"/>
    </source>
</evidence>
<keyword evidence="11" id="KW-1185">Reference proteome</keyword>
<keyword evidence="5 8" id="KW-0547">Nucleotide-binding</keyword>
<dbReference type="SMART" id="SM00977">
    <property type="entry name" value="TilS_C"/>
    <property type="match status" value="1"/>
</dbReference>
<feature type="domain" description="Lysidine-tRNA(Ile) synthetase C-terminal" evidence="9">
    <location>
        <begin position="387"/>
        <end position="462"/>
    </location>
</feature>
<comment type="domain">
    <text evidence="8">The N-terminal region contains the highly conserved SGGXDS motif, predicted to be a P-loop motif involved in ATP binding.</text>
</comment>
<evidence type="ECO:0000256" key="1">
    <source>
        <dbReference type="ARBA" id="ARBA00004496"/>
    </source>
</evidence>
<evidence type="ECO:0000256" key="4">
    <source>
        <dbReference type="ARBA" id="ARBA00022694"/>
    </source>
</evidence>
<sequence>MLRKKFISDSSQFFQWSKQTKLLVAVSGGVDSIVLLDLLLAIPEEERPEIGVAHVNHQLRRESEEEEEMVRRLCEEKNLSFYTYVWQSQLEQGNMESKARKVRYDFFADIYRKEGYTGLVTAHHADDLAETLIMKLTKGTQWTNLASIKAESSRLGMKIYRPLLAFSKLELREYAAAKRLFYYEDQSNYSLDYHRNRIRHRVVPLLKEENPNFLNQVQNLTKQISYTDKVLTATLDPILDDMTHLESKKCWKIDLELFLNQSKEMRYLLLTKLIQKVMIQKGYSMSEVQVETILSLIEDGKSQGRIDLQADWRFRKEYSVGYIEQVFEKKTGDLPEGTELPRTGEYELTKSDRVMLYREEEAVNFCHLFTGCKEEVSLYLTSSDFPLSIRRRAPGDAIIYNEKGNHKKLRRLFIDEKIPQSMREEMWVVVNSEREVLGVFTIGKSYLSIKKETDKIHYRLVYFKEEH</sequence>
<dbReference type="SUPFAM" id="SSF52402">
    <property type="entry name" value="Adenine nucleotide alpha hydrolases-like"/>
    <property type="match status" value="1"/>
</dbReference>
<dbReference type="SUPFAM" id="SSF56037">
    <property type="entry name" value="PheT/TilS domain"/>
    <property type="match status" value="1"/>
</dbReference>
<protein>
    <recommendedName>
        <fullName evidence="8">tRNA(Ile)-lysidine synthase</fullName>
        <ecNumber evidence="8">6.3.4.19</ecNumber>
    </recommendedName>
    <alternativeName>
        <fullName evidence="8">tRNA(Ile)-2-lysyl-cytidine synthase</fullName>
    </alternativeName>
    <alternativeName>
        <fullName evidence="8">tRNA(Ile)-lysidine synthetase</fullName>
    </alternativeName>
</protein>
<dbReference type="InterPro" id="IPR014729">
    <property type="entry name" value="Rossmann-like_a/b/a_fold"/>
</dbReference>
<evidence type="ECO:0000313" key="11">
    <source>
        <dbReference type="Proteomes" id="UP001147148"/>
    </source>
</evidence>
<dbReference type="Proteomes" id="UP001147148">
    <property type="component" value="Unassembled WGS sequence"/>
</dbReference>
<dbReference type="EMBL" id="JAPDSH010000010">
    <property type="protein sequence ID" value="MDF0480769.1"/>
    <property type="molecule type" value="Genomic_DNA"/>
</dbReference>
<dbReference type="NCBIfam" id="TIGR02432">
    <property type="entry name" value="lysidine_TilS_N"/>
    <property type="match status" value="1"/>
</dbReference>
<comment type="similarity">
    <text evidence="8">Belongs to the tRNA(Ile)-lysidine synthase family.</text>
</comment>
<keyword evidence="6 8" id="KW-0067">ATP-binding</keyword>
<dbReference type="InterPro" id="IPR011063">
    <property type="entry name" value="TilS/TtcA_N"/>
</dbReference>
<dbReference type="NCBIfam" id="TIGR02433">
    <property type="entry name" value="lysidine_TilS_C"/>
    <property type="match status" value="1"/>
</dbReference>
<proteinExistence type="inferred from homology"/>
<keyword evidence="3 8" id="KW-0436">Ligase</keyword>
<evidence type="ECO:0000256" key="8">
    <source>
        <dbReference type="HAMAP-Rule" id="MF_01161"/>
    </source>
</evidence>
<comment type="subcellular location">
    <subcellularLocation>
        <location evidence="1 8">Cytoplasm</location>
    </subcellularLocation>
</comment>
<dbReference type="Pfam" id="PF11734">
    <property type="entry name" value="TilS_C"/>
    <property type="match status" value="1"/>
</dbReference>
<evidence type="ECO:0000256" key="2">
    <source>
        <dbReference type="ARBA" id="ARBA00022490"/>
    </source>
</evidence>
<feature type="binding site" evidence="8">
    <location>
        <begin position="27"/>
        <end position="32"/>
    </location>
    <ligand>
        <name>ATP</name>
        <dbReference type="ChEBI" id="CHEBI:30616"/>
    </ligand>
</feature>
<dbReference type="RefSeq" id="WP_275472318.1">
    <property type="nucleotide sequence ID" value="NZ_JAPDSH010000010.1"/>
</dbReference>
<accession>A0ABT5X4A8</accession>
<evidence type="ECO:0000256" key="6">
    <source>
        <dbReference type="ARBA" id="ARBA00022840"/>
    </source>
</evidence>
<name>A0ABT5X4A8_9ENTE</name>
<dbReference type="InterPro" id="IPR012796">
    <property type="entry name" value="Lysidine-tRNA-synth_C"/>
</dbReference>
<dbReference type="HAMAP" id="MF_01161">
    <property type="entry name" value="tRNA_Ile_lys_synt"/>
    <property type="match status" value="1"/>
</dbReference>
<dbReference type="PANTHER" id="PTHR43033:SF1">
    <property type="entry name" value="TRNA(ILE)-LYSIDINE SYNTHASE-RELATED"/>
    <property type="match status" value="1"/>
</dbReference>
<keyword evidence="4 8" id="KW-0819">tRNA processing</keyword>
<dbReference type="InterPro" id="IPR012795">
    <property type="entry name" value="tRNA_Ile_lys_synt_N"/>
</dbReference>
<evidence type="ECO:0000259" key="9">
    <source>
        <dbReference type="SMART" id="SM00977"/>
    </source>
</evidence>
<organism evidence="10 11">
    <name type="scientific">Vagococcus proximus</name>
    <dbReference type="NCBI Taxonomy" id="2991417"/>
    <lineage>
        <taxon>Bacteria</taxon>
        <taxon>Bacillati</taxon>
        <taxon>Bacillota</taxon>
        <taxon>Bacilli</taxon>
        <taxon>Lactobacillales</taxon>
        <taxon>Enterococcaceae</taxon>
        <taxon>Vagococcus</taxon>
    </lineage>
</organism>
<dbReference type="GO" id="GO:0032267">
    <property type="term" value="F:tRNA(Ile)-lysidine synthase activity"/>
    <property type="evidence" value="ECO:0007669"/>
    <property type="project" value="UniProtKB-EC"/>
</dbReference>
<evidence type="ECO:0000256" key="3">
    <source>
        <dbReference type="ARBA" id="ARBA00022598"/>
    </source>
</evidence>
<gene>
    <name evidence="8 10" type="primary">tilS</name>
    <name evidence="10" type="ORF">OL233_10815</name>
</gene>
<dbReference type="Pfam" id="PF01171">
    <property type="entry name" value="ATP_bind_3"/>
    <property type="match status" value="1"/>
</dbReference>
<evidence type="ECO:0000256" key="7">
    <source>
        <dbReference type="ARBA" id="ARBA00048539"/>
    </source>
</evidence>